<evidence type="ECO:0000313" key="8">
    <source>
        <dbReference type="Proteomes" id="UP000560081"/>
    </source>
</evidence>
<dbReference type="InterPro" id="IPR045018">
    <property type="entry name" value="Azg-like"/>
</dbReference>
<evidence type="ECO:0000256" key="1">
    <source>
        <dbReference type="ARBA" id="ARBA00004127"/>
    </source>
</evidence>
<dbReference type="OrthoDB" id="9808458at2"/>
<evidence type="ECO:0000256" key="5">
    <source>
        <dbReference type="ARBA" id="ARBA00022989"/>
    </source>
</evidence>
<evidence type="ECO:0000313" key="7">
    <source>
        <dbReference type="EMBL" id="MBB4882078.1"/>
    </source>
</evidence>
<dbReference type="RefSeq" id="WP_135028894.1">
    <property type="nucleotide sequence ID" value="NZ_BMLA01000006.1"/>
</dbReference>
<comment type="subcellular location">
    <subcellularLocation>
        <location evidence="1">Endomembrane system</location>
        <topology evidence="1">Multi-pass membrane protein</topology>
    </subcellularLocation>
</comment>
<comment type="similarity">
    <text evidence="2">Belongs to the nucleobase:cation symporter-2 (NCS2) (TC 2.A.40) family. Azg-like subfamily.</text>
</comment>
<keyword evidence="5" id="KW-1133">Transmembrane helix</keyword>
<organism evidence="7 8">
    <name type="scientific">Micrococcus flavus</name>
    <dbReference type="NCBI Taxonomy" id="384602"/>
    <lineage>
        <taxon>Bacteria</taxon>
        <taxon>Bacillati</taxon>
        <taxon>Actinomycetota</taxon>
        <taxon>Actinomycetes</taxon>
        <taxon>Micrococcales</taxon>
        <taxon>Micrococcaceae</taxon>
        <taxon>Micrococcus</taxon>
    </lineage>
</organism>
<evidence type="ECO:0000256" key="6">
    <source>
        <dbReference type="ARBA" id="ARBA00023136"/>
    </source>
</evidence>
<dbReference type="PANTHER" id="PTHR43337:SF1">
    <property type="entry name" value="XANTHINE_URACIL PERMEASE C887.17-RELATED"/>
    <property type="match status" value="1"/>
</dbReference>
<dbReference type="GO" id="GO:0005886">
    <property type="term" value="C:plasma membrane"/>
    <property type="evidence" value="ECO:0007669"/>
    <property type="project" value="TreeGrafter"/>
</dbReference>
<evidence type="ECO:0000256" key="4">
    <source>
        <dbReference type="ARBA" id="ARBA00022692"/>
    </source>
</evidence>
<dbReference type="PANTHER" id="PTHR43337">
    <property type="entry name" value="XANTHINE/URACIL PERMEASE C887.17-RELATED"/>
    <property type="match status" value="1"/>
</dbReference>
<dbReference type="GO" id="GO:0005345">
    <property type="term" value="F:purine nucleobase transmembrane transporter activity"/>
    <property type="evidence" value="ECO:0007669"/>
    <property type="project" value="TreeGrafter"/>
</dbReference>
<keyword evidence="3" id="KW-0813">Transport</keyword>
<name>A0A4Y8X302_9MICC</name>
<evidence type="ECO:0000256" key="2">
    <source>
        <dbReference type="ARBA" id="ARBA00005697"/>
    </source>
</evidence>
<keyword evidence="4" id="KW-0812">Transmembrane</keyword>
<dbReference type="InterPro" id="IPR006043">
    <property type="entry name" value="NCS2"/>
</dbReference>
<proteinExistence type="inferred from homology"/>
<keyword evidence="6" id="KW-0472">Membrane</keyword>
<dbReference type="EMBL" id="JACHMC010000001">
    <property type="protein sequence ID" value="MBB4882078.1"/>
    <property type="molecule type" value="Genomic_DNA"/>
</dbReference>
<dbReference type="Proteomes" id="UP000560081">
    <property type="component" value="Unassembled WGS sequence"/>
</dbReference>
<keyword evidence="8" id="KW-1185">Reference proteome</keyword>
<reference evidence="7 8" key="1">
    <citation type="submission" date="2020-08" db="EMBL/GenBank/DDBJ databases">
        <title>Sequencing the genomes of 1000 actinobacteria strains.</title>
        <authorList>
            <person name="Klenk H.-P."/>
        </authorList>
    </citation>
    <scope>NUCLEOTIDE SEQUENCE [LARGE SCALE GENOMIC DNA]</scope>
    <source>
        <strain evidence="7 8">DSM 19079</strain>
    </source>
</reference>
<protein>
    <submittedName>
        <fullName evidence="7">AGZA family xanthine/uracil permease-like MFS transporter</fullName>
    </submittedName>
</protein>
<gene>
    <name evidence="7" type="ORF">BJ976_000429</name>
</gene>
<comment type="caution">
    <text evidence="7">The sequence shown here is derived from an EMBL/GenBank/DDBJ whole genome shotgun (WGS) entry which is preliminary data.</text>
</comment>
<dbReference type="AlphaFoldDB" id="A0A4Y8X302"/>
<sequence length="500" mass="51040">MSSRTAGVPAPGPSIHAAHPPAARSGLDRYFAISERGSTPGQEVRGGVATFLAMSYIIVLNPLILSAPDSTGATLGIPRVAAATALVAALATLLMGLWARHPFGLATGLGVNAFVAITVATTPGLTWPDVMGLVVLAGLVMILLVATGFRTAVFNAVPETLKTAIVVGIGLFIALIGLVNAGFVRRVPDAAGTTVPVGLGAGGELAGWPVLVFIVGLLVTSILVVRGVRGAILIGIVVATVLANILEAVFHIGPSVAADGTVNPHGWSLVAPSLPEWTAPDLSLLGQVSLTGAVEKLGWLMAALLVFAILLSVFFDAMGSMVGLAREAGTMREDGTIPHQDRVLMTDALAVTAGGGASVSAGQIYVESGTGIGEGARTGLASVVTGLLFLVAVFLTPLIHLVPFEAVAPALVVVGFMMASQVVRIDWTDAGAALPAFLTFILMPFTYSIANGIGAGMIAYAVIRTGQGRAKEVHPLLWVVAAAFVLFFGMGVFRGLLGLD</sequence>
<evidence type="ECO:0000256" key="3">
    <source>
        <dbReference type="ARBA" id="ARBA00022448"/>
    </source>
</evidence>
<accession>A0A4Y8X302</accession>
<dbReference type="GO" id="GO:0012505">
    <property type="term" value="C:endomembrane system"/>
    <property type="evidence" value="ECO:0007669"/>
    <property type="project" value="UniProtKB-SubCell"/>
</dbReference>
<dbReference type="Pfam" id="PF00860">
    <property type="entry name" value="Xan_ur_permease"/>
    <property type="match status" value="1"/>
</dbReference>